<organism evidence="1 2">
    <name type="scientific">Clavibacter michiganensis subsp. michiganensis</name>
    <dbReference type="NCBI Taxonomy" id="33013"/>
    <lineage>
        <taxon>Bacteria</taxon>
        <taxon>Bacillati</taxon>
        <taxon>Actinomycetota</taxon>
        <taxon>Actinomycetes</taxon>
        <taxon>Micrococcales</taxon>
        <taxon>Microbacteriaceae</taxon>
        <taxon>Clavibacter</taxon>
    </lineage>
</organism>
<proteinExistence type="predicted"/>
<name>A0A251XHB0_CLAMM</name>
<accession>A0A251XHB0</accession>
<protein>
    <submittedName>
        <fullName evidence="1">Uncharacterized protein</fullName>
    </submittedName>
</protein>
<evidence type="ECO:0000313" key="1">
    <source>
        <dbReference type="EMBL" id="OUE01563.1"/>
    </source>
</evidence>
<dbReference type="EMBL" id="MDHH01000003">
    <property type="protein sequence ID" value="OUE01563.1"/>
    <property type="molecule type" value="Genomic_DNA"/>
</dbReference>
<reference evidence="1 2" key="1">
    <citation type="submission" date="2016-08" db="EMBL/GenBank/DDBJ databases">
        <title>Genome sequence of Clavibacter michiganensis subsp. michiganensis strain CASJ007.</title>
        <authorList>
            <person name="Thapa S.P."/>
            <person name="Coaker G."/>
        </authorList>
    </citation>
    <scope>NUCLEOTIDE SEQUENCE [LARGE SCALE GENOMIC DNA]</scope>
    <source>
        <strain evidence="1">CASJ007</strain>
    </source>
</reference>
<dbReference type="Proteomes" id="UP000195062">
    <property type="component" value="Unassembled WGS sequence"/>
</dbReference>
<sequence length="259" mass="28285">MSLPIGLGRWRIGEASASALALDDLLLVDVLALAGSNFSDPTEASGLPSPVWNSSLNWSTALSIASTMSSVRTFFSLSCDSTSVLRWRWSSSSRSKRRMSSTGTSSSLPFVPAQIETTCSSMGNGEYWGCLSSSVRRAPRASWRRLAASRSDAKIANASSERYCASSSLSVPETFLMLFTWASPPTRDTEMPTSTAGRWFALKRSDWRKIWPSVIEITLVGMYAETSFAFVSMMGRPVIEPAPSSSESLAQRSSRRECR</sequence>
<gene>
    <name evidence="1" type="ORF">CMMCAS07_14735</name>
</gene>
<evidence type="ECO:0000313" key="2">
    <source>
        <dbReference type="Proteomes" id="UP000195062"/>
    </source>
</evidence>
<comment type="caution">
    <text evidence="1">The sequence shown here is derived from an EMBL/GenBank/DDBJ whole genome shotgun (WGS) entry which is preliminary data.</text>
</comment>
<dbReference type="AlphaFoldDB" id="A0A251XHB0"/>
<keyword evidence="2" id="KW-1185">Reference proteome</keyword>